<evidence type="ECO:0000256" key="4">
    <source>
        <dbReference type="ARBA" id="ARBA00022917"/>
    </source>
</evidence>
<dbReference type="PANTHER" id="PTHR10458">
    <property type="entry name" value="PEPTIDE DEFORMYLASE"/>
    <property type="match status" value="1"/>
</dbReference>
<proteinExistence type="inferred from homology"/>
<comment type="function">
    <text evidence="5">Removes the formyl group from the N-terminal Met of newly synthesized proteins.</text>
</comment>
<dbReference type="HAMAP" id="MF_00163">
    <property type="entry name" value="Pep_deformylase"/>
    <property type="match status" value="1"/>
</dbReference>
<dbReference type="GO" id="GO:0006412">
    <property type="term" value="P:translation"/>
    <property type="evidence" value="ECO:0007669"/>
    <property type="project" value="UniProtKB-KW"/>
</dbReference>
<protein>
    <submittedName>
        <fullName evidence="6">Peptide deformylase</fullName>
        <ecNumber evidence="6">3.5.1.88</ecNumber>
    </submittedName>
</protein>
<comment type="similarity">
    <text evidence="1">Belongs to the polypeptide deformylase family.</text>
</comment>
<evidence type="ECO:0000256" key="2">
    <source>
        <dbReference type="ARBA" id="ARBA00022723"/>
    </source>
</evidence>
<dbReference type="GO" id="GO:0005739">
    <property type="term" value="C:mitochondrion"/>
    <property type="evidence" value="ECO:0007669"/>
    <property type="project" value="TreeGrafter"/>
</dbReference>
<dbReference type="CDD" id="cd00487">
    <property type="entry name" value="Pep_deformylase"/>
    <property type="match status" value="1"/>
</dbReference>
<dbReference type="PIRSF" id="PIRSF004749">
    <property type="entry name" value="Pep_def"/>
    <property type="match status" value="1"/>
</dbReference>
<dbReference type="EC" id="3.5.1.88" evidence="6"/>
<dbReference type="SUPFAM" id="SSF56420">
    <property type="entry name" value="Peptide deformylase"/>
    <property type="match status" value="1"/>
</dbReference>
<dbReference type="GO" id="GO:0046872">
    <property type="term" value="F:metal ion binding"/>
    <property type="evidence" value="ECO:0007669"/>
    <property type="project" value="UniProtKB-KW"/>
</dbReference>
<keyword evidence="4" id="KW-0648">Protein biosynthesis</keyword>
<evidence type="ECO:0000313" key="6">
    <source>
        <dbReference type="EMBL" id="CUS55134.1"/>
    </source>
</evidence>
<organism evidence="6">
    <name type="scientific">hydrothermal vent metagenome</name>
    <dbReference type="NCBI Taxonomy" id="652676"/>
    <lineage>
        <taxon>unclassified sequences</taxon>
        <taxon>metagenomes</taxon>
        <taxon>ecological metagenomes</taxon>
    </lineage>
</organism>
<dbReference type="AlphaFoldDB" id="A0A160TYD2"/>
<dbReference type="Pfam" id="PF01327">
    <property type="entry name" value="Pep_deformylase"/>
    <property type="match status" value="1"/>
</dbReference>
<keyword evidence="2" id="KW-0479">Metal-binding</keyword>
<dbReference type="PRINTS" id="PR01576">
    <property type="entry name" value="PDEFORMYLASE"/>
</dbReference>
<dbReference type="PANTHER" id="PTHR10458:SF2">
    <property type="entry name" value="PEPTIDE DEFORMYLASE, MITOCHONDRIAL"/>
    <property type="match status" value="1"/>
</dbReference>
<evidence type="ECO:0000256" key="3">
    <source>
        <dbReference type="ARBA" id="ARBA00022801"/>
    </source>
</evidence>
<accession>A0A160TYD2</accession>
<gene>
    <name evidence="6" type="ORF">MGWOODY_XGa2202</name>
</gene>
<evidence type="ECO:0000256" key="5">
    <source>
        <dbReference type="ARBA" id="ARBA00037114"/>
    </source>
</evidence>
<dbReference type="InterPro" id="IPR023635">
    <property type="entry name" value="Peptide_deformylase"/>
</dbReference>
<sequence length="192" mass="21791">MSNELPEVLTLGHPQLAQPSVPVDLEDINTTLFQERLVILESGLKRHGANGIAAPQLGWFQRFFLMRDPSGSGTLVYWINPELKILDSALVWYWEGCLSVPGLKAYVGRPRAIKVDGYDQFGRPLSREFADWEAHLYQHEHDHLDGILFPYRVADPRHMVTADELKQRDCWPDDWPVPGAREAPIRVVNPGG</sequence>
<reference evidence="6" key="1">
    <citation type="submission" date="2015-10" db="EMBL/GenBank/DDBJ databases">
        <authorList>
            <person name="Gilbert D.G."/>
        </authorList>
    </citation>
    <scope>NUCLEOTIDE SEQUENCE</scope>
</reference>
<dbReference type="InterPro" id="IPR036821">
    <property type="entry name" value="Peptide_deformylase_sf"/>
</dbReference>
<evidence type="ECO:0000256" key="1">
    <source>
        <dbReference type="ARBA" id="ARBA00010759"/>
    </source>
</evidence>
<keyword evidence="3 6" id="KW-0378">Hydrolase</keyword>
<dbReference type="EMBL" id="CZRL01000120">
    <property type="protein sequence ID" value="CUS55134.1"/>
    <property type="molecule type" value="Genomic_DNA"/>
</dbReference>
<dbReference type="Gene3D" id="3.90.45.10">
    <property type="entry name" value="Peptide deformylase"/>
    <property type="match status" value="1"/>
</dbReference>
<dbReference type="GO" id="GO:0042586">
    <property type="term" value="F:peptide deformylase activity"/>
    <property type="evidence" value="ECO:0007669"/>
    <property type="project" value="UniProtKB-EC"/>
</dbReference>
<name>A0A160TYD2_9ZZZZ</name>